<dbReference type="PANTHER" id="PTHR11820:SF86">
    <property type="entry name" value="FUMARYLACETOACETATE HYDROLASE FAMILY PROTEIN (AFU_ORTHOLOGUE AFUA_7G07000)"/>
    <property type="match status" value="1"/>
</dbReference>
<dbReference type="AlphaFoldDB" id="A0A9P9IER9"/>
<dbReference type="Gene3D" id="3.90.850.10">
    <property type="entry name" value="Fumarylacetoacetase-like, C-terminal domain"/>
    <property type="match status" value="1"/>
</dbReference>
<dbReference type="GO" id="GO:0006107">
    <property type="term" value="P:oxaloacetate metabolic process"/>
    <property type="evidence" value="ECO:0007669"/>
    <property type="project" value="UniProtKB-ARBA"/>
</dbReference>
<dbReference type="PANTHER" id="PTHR11820">
    <property type="entry name" value="ACYLPYRUVASE"/>
    <property type="match status" value="1"/>
</dbReference>
<protein>
    <submittedName>
        <fullName evidence="4">Fumarylacetoacetate hydrolase family protein</fullName>
    </submittedName>
</protein>
<dbReference type="GO" id="GO:0046872">
    <property type="term" value="F:metal ion binding"/>
    <property type="evidence" value="ECO:0007669"/>
    <property type="project" value="UniProtKB-KW"/>
</dbReference>
<dbReference type="GO" id="GO:0050163">
    <property type="term" value="F:oxaloacetate tautomerase activity"/>
    <property type="evidence" value="ECO:0007669"/>
    <property type="project" value="UniProtKB-ARBA"/>
</dbReference>
<accession>A0A9P9IER9</accession>
<dbReference type="GO" id="GO:0018773">
    <property type="term" value="F:acetylpyruvate hydrolase activity"/>
    <property type="evidence" value="ECO:0007669"/>
    <property type="project" value="TreeGrafter"/>
</dbReference>
<gene>
    <name evidence="4" type="ORF">B0J13DRAFT_590160</name>
</gene>
<dbReference type="InterPro" id="IPR011234">
    <property type="entry name" value="Fumarylacetoacetase-like_C"/>
</dbReference>
<reference evidence="4" key="1">
    <citation type="journal article" date="2021" name="Nat. Commun.">
        <title>Genetic determinants of endophytism in the Arabidopsis root mycobiome.</title>
        <authorList>
            <person name="Mesny F."/>
            <person name="Miyauchi S."/>
            <person name="Thiergart T."/>
            <person name="Pickel B."/>
            <person name="Atanasova L."/>
            <person name="Karlsson M."/>
            <person name="Huettel B."/>
            <person name="Barry K.W."/>
            <person name="Haridas S."/>
            <person name="Chen C."/>
            <person name="Bauer D."/>
            <person name="Andreopoulos W."/>
            <person name="Pangilinan J."/>
            <person name="LaButti K."/>
            <person name="Riley R."/>
            <person name="Lipzen A."/>
            <person name="Clum A."/>
            <person name="Drula E."/>
            <person name="Henrissat B."/>
            <person name="Kohler A."/>
            <person name="Grigoriev I.V."/>
            <person name="Martin F.M."/>
            <person name="Hacquard S."/>
        </authorList>
    </citation>
    <scope>NUCLEOTIDE SEQUENCE</scope>
    <source>
        <strain evidence="4">MPI-CAGE-AT-0021</strain>
    </source>
</reference>
<sequence length="287" mass="30645">MAFSRLICFQIAGGEEVFFADLGADGSAPEDNRQLMAFKSFGDLVARKNGSVVSVGKLLAPLPQPQLPIYCVGLNYKSHAEECKSSNTYRLSISKSPPLWCKPAAALAGPGETIALNAFQASSWPDYEGELVFVSSREVKDVTVEEASNAIAGFTIGNDLSCRKFQMPGEGGGQFFFAKAFDKFAPMGPVLVSPDLFRGPENGRITTSVNGELLQDAHHKTDAIWSCAEILSFMSNGTTIPAGTAVMTGTPAGIGLLKKPPKFLKDGDVIDIEISGIGKLTNKIVFR</sequence>
<evidence type="ECO:0000259" key="3">
    <source>
        <dbReference type="Pfam" id="PF01557"/>
    </source>
</evidence>
<keyword evidence="2" id="KW-0479">Metal-binding</keyword>
<evidence type="ECO:0000313" key="4">
    <source>
        <dbReference type="EMBL" id="KAH7118051.1"/>
    </source>
</evidence>
<dbReference type="InterPro" id="IPR036663">
    <property type="entry name" value="Fumarylacetoacetase_C_sf"/>
</dbReference>
<feature type="domain" description="Fumarylacetoacetase-like C-terminal" evidence="3">
    <location>
        <begin position="69"/>
        <end position="285"/>
    </location>
</feature>
<organism evidence="4 5">
    <name type="scientific">Dactylonectria estremocensis</name>
    <dbReference type="NCBI Taxonomy" id="1079267"/>
    <lineage>
        <taxon>Eukaryota</taxon>
        <taxon>Fungi</taxon>
        <taxon>Dikarya</taxon>
        <taxon>Ascomycota</taxon>
        <taxon>Pezizomycotina</taxon>
        <taxon>Sordariomycetes</taxon>
        <taxon>Hypocreomycetidae</taxon>
        <taxon>Hypocreales</taxon>
        <taxon>Nectriaceae</taxon>
        <taxon>Dactylonectria</taxon>
    </lineage>
</organism>
<dbReference type="EMBL" id="JAGMUU010000033">
    <property type="protein sequence ID" value="KAH7118051.1"/>
    <property type="molecule type" value="Genomic_DNA"/>
</dbReference>
<evidence type="ECO:0000256" key="2">
    <source>
        <dbReference type="ARBA" id="ARBA00022723"/>
    </source>
</evidence>
<name>A0A9P9IER9_9HYPO</name>
<dbReference type="Pfam" id="PF01557">
    <property type="entry name" value="FAA_hydrolase"/>
    <property type="match status" value="1"/>
</dbReference>
<keyword evidence="4" id="KW-0378">Hydrolase</keyword>
<dbReference type="OrthoDB" id="411064at2759"/>
<keyword evidence="5" id="KW-1185">Reference proteome</keyword>
<dbReference type="FunFam" id="3.90.850.10:FF:000002">
    <property type="entry name" value="2-hydroxyhepta-2,4-diene-1,7-dioate isomerase"/>
    <property type="match status" value="1"/>
</dbReference>
<dbReference type="Proteomes" id="UP000717696">
    <property type="component" value="Unassembled WGS sequence"/>
</dbReference>
<evidence type="ECO:0000256" key="1">
    <source>
        <dbReference type="ARBA" id="ARBA00010211"/>
    </source>
</evidence>
<comment type="similarity">
    <text evidence="1">Belongs to the FAH family.</text>
</comment>
<dbReference type="SUPFAM" id="SSF56529">
    <property type="entry name" value="FAH"/>
    <property type="match status" value="1"/>
</dbReference>
<evidence type="ECO:0000313" key="5">
    <source>
        <dbReference type="Proteomes" id="UP000717696"/>
    </source>
</evidence>
<comment type="caution">
    <text evidence="4">The sequence shown here is derived from an EMBL/GenBank/DDBJ whole genome shotgun (WGS) entry which is preliminary data.</text>
</comment>
<proteinExistence type="inferred from homology"/>